<accession>A0A7J8SWY4</accession>
<dbReference type="AlphaFoldDB" id="A0A7J8SWY4"/>
<keyword evidence="2" id="KW-1185">Reference proteome</keyword>
<gene>
    <name evidence="1" type="ORF">Godav_002459</name>
</gene>
<evidence type="ECO:0000313" key="2">
    <source>
        <dbReference type="Proteomes" id="UP000593561"/>
    </source>
</evidence>
<dbReference type="EMBL" id="JABFAC010000012">
    <property type="protein sequence ID" value="MBA0630345.1"/>
    <property type="molecule type" value="Genomic_DNA"/>
</dbReference>
<comment type="caution">
    <text evidence="1">The sequence shown here is derived from an EMBL/GenBank/DDBJ whole genome shotgun (WGS) entry which is preliminary data.</text>
</comment>
<name>A0A7J8SWY4_GOSDV</name>
<organism evidence="1 2">
    <name type="scientific">Gossypium davidsonii</name>
    <name type="common">Davidson's cotton</name>
    <name type="synonym">Gossypium klotzschianum subsp. davidsonii</name>
    <dbReference type="NCBI Taxonomy" id="34287"/>
    <lineage>
        <taxon>Eukaryota</taxon>
        <taxon>Viridiplantae</taxon>
        <taxon>Streptophyta</taxon>
        <taxon>Embryophyta</taxon>
        <taxon>Tracheophyta</taxon>
        <taxon>Spermatophyta</taxon>
        <taxon>Magnoliopsida</taxon>
        <taxon>eudicotyledons</taxon>
        <taxon>Gunneridae</taxon>
        <taxon>Pentapetalae</taxon>
        <taxon>rosids</taxon>
        <taxon>malvids</taxon>
        <taxon>Malvales</taxon>
        <taxon>Malvaceae</taxon>
        <taxon>Malvoideae</taxon>
        <taxon>Gossypium</taxon>
    </lineage>
</organism>
<dbReference type="Proteomes" id="UP000593561">
    <property type="component" value="Unassembled WGS sequence"/>
</dbReference>
<sequence length="141" mass="16271">MATSQALNDVVSSTAYRLNPRAINNLFHLKQNLKDMLAVFGAILTIRRLRRRLIIASTPMTAERAKIRPPATEEKEHLTKYVDKCYNNLGYYQIQAGIDLIAKLQFLIQQDSYSFWTDGRRILAYDAGYHPDGINEEFINY</sequence>
<reference evidence="1 2" key="1">
    <citation type="journal article" date="2019" name="Genome Biol. Evol.">
        <title>Insights into the evolution of the New World diploid cottons (Gossypium, subgenus Houzingenia) based on genome sequencing.</title>
        <authorList>
            <person name="Grover C.E."/>
            <person name="Arick M.A. 2nd"/>
            <person name="Thrash A."/>
            <person name="Conover J.L."/>
            <person name="Sanders W.S."/>
            <person name="Peterson D.G."/>
            <person name="Frelichowski J.E."/>
            <person name="Scheffler J.A."/>
            <person name="Scheffler B.E."/>
            <person name="Wendel J.F."/>
        </authorList>
    </citation>
    <scope>NUCLEOTIDE SEQUENCE [LARGE SCALE GENOMIC DNA]</scope>
    <source>
        <strain evidence="1">27</strain>
        <tissue evidence="1">Leaf</tissue>
    </source>
</reference>
<proteinExistence type="predicted"/>
<protein>
    <submittedName>
        <fullName evidence="1">Uncharacterized protein</fullName>
    </submittedName>
</protein>
<evidence type="ECO:0000313" key="1">
    <source>
        <dbReference type="EMBL" id="MBA0630345.1"/>
    </source>
</evidence>